<feature type="compositionally biased region" description="Basic and acidic residues" evidence="1">
    <location>
        <begin position="8"/>
        <end position="19"/>
    </location>
</feature>
<sequence length="326" mass="36013">MGSPSKKSRVEDVAIKREEEREDDDTDDDSFGWDEDIEGSVVEQLASRADSQQEQQQWQQQKQKQGRGQGIFQPSTRRKSPGWFREGRGLFVSEDEDEGVRGDGEGGSPHGQRDTDPAGLDDPFLPTPSSRIFRPYQSPSTSLSRFSTPQTTRSTLTYGQDTGTASSRTTVVDSFDLDPPQTPTPIRFNSSPLLRRDNQQEPPSTAPPIISSTTTSTSTSTTSPQKTGTIVSNTLALLSKHNIHMPPAAKRELVGLLNAEYLHTQAIIKGKDATSAAVRNRDAQIQALRGRIELLEAEREGFRLGRLSRDSARFDVLEGVEEREEG</sequence>
<evidence type="ECO:0000313" key="3">
    <source>
        <dbReference type="Proteomes" id="UP000053573"/>
    </source>
</evidence>
<keyword evidence="3" id="KW-1185">Reference proteome</keyword>
<dbReference type="EMBL" id="LDEV01003407">
    <property type="protein sequence ID" value="KLJ05907.1"/>
    <property type="molecule type" value="Genomic_DNA"/>
</dbReference>
<dbReference type="STRING" id="2060906.A0A0H1B4I5"/>
<dbReference type="Proteomes" id="UP000053573">
    <property type="component" value="Unassembled WGS sequence"/>
</dbReference>
<feature type="compositionally biased region" description="Low complexity" evidence="1">
    <location>
        <begin position="207"/>
        <end position="224"/>
    </location>
</feature>
<feature type="region of interest" description="Disordered" evidence="1">
    <location>
        <begin position="1"/>
        <end position="227"/>
    </location>
</feature>
<dbReference type="OrthoDB" id="430051at2759"/>
<organism evidence="2 3">
    <name type="scientific">Blastomyces silverae</name>
    <dbReference type="NCBI Taxonomy" id="2060906"/>
    <lineage>
        <taxon>Eukaryota</taxon>
        <taxon>Fungi</taxon>
        <taxon>Dikarya</taxon>
        <taxon>Ascomycota</taxon>
        <taxon>Pezizomycotina</taxon>
        <taxon>Eurotiomycetes</taxon>
        <taxon>Eurotiomycetidae</taxon>
        <taxon>Onygenales</taxon>
        <taxon>Ajellomycetaceae</taxon>
        <taxon>Blastomyces</taxon>
    </lineage>
</organism>
<evidence type="ECO:0000313" key="2">
    <source>
        <dbReference type="EMBL" id="KLJ05907.1"/>
    </source>
</evidence>
<gene>
    <name evidence="2" type="ORF">EMPG_10659</name>
</gene>
<protein>
    <submittedName>
        <fullName evidence="2">Uncharacterized protein</fullName>
    </submittedName>
</protein>
<feature type="compositionally biased region" description="Low complexity" evidence="1">
    <location>
        <begin position="52"/>
        <end position="63"/>
    </location>
</feature>
<proteinExistence type="predicted"/>
<comment type="caution">
    <text evidence="2">The sequence shown here is derived from an EMBL/GenBank/DDBJ whole genome shotgun (WGS) entry which is preliminary data.</text>
</comment>
<feature type="compositionally biased region" description="Acidic residues" evidence="1">
    <location>
        <begin position="20"/>
        <end position="38"/>
    </location>
</feature>
<feature type="compositionally biased region" description="Polar residues" evidence="1">
    <location>
        <begin position="137"/>
        <end position="172"/>
    </location>
</feature>
<dbReference type="AlphaFoldDB" id="A0A0H1B4I5"/>
<name>A0A0H1B4I5_9EURO</name>
<reference evidence="3" key="1">
    <citation type="journal article" date="2015" name="PLoS Genet.">
        <title>The dynamic genome and transcriptome of the human fungal pathogen Blastomyces and close relative Emmonsia.</title>
        <authorList>
            <person name="Munoz J.F."/>
            <person name="Gauthier G.M."/>
            <person name="Desjardins C.A."/>
            <person name="Gallo J.E."/>
            <person name="Holder J."/>
            <person name="Sullivan T.D."/>
            <person name="Marty A.J."/>
            <person name="Carmen J.C."/>
            <person name="Chen Z."/>
            <person name="Ding L."/>
            <person name="Gujja S."/>
            <person name="Magrini V."/>
            <person name="Misas E."/>
            <person name="Mitreva M."/>
            <person name="Priest M."/>
            <person name="Saif S."/>
            <person name="Whiston E.A."/>
            <person name="Young S."/>
            <person name="Zeng Q."/>
            <person name="Goldman W.E."/>
            <person name="Mardis E.R."/>
            <person name="Taylor J.W."/>
            <person name="McEwen J.G."/>
            <person name="Clay O.K."/>
            <person name="Klein B.S."/>
            <person name="Cuomo C.A."/>
        </authorList>
    </citation>
    <scope>NUCLEOTIDE SEQUENCE [LARGE SCALE GENOMIC DNA]</scope>
    <source>
        <strain evidence="3">UAMH 139</strain>
    </source>
</reference>
<evidence type="ECO:0000256" key="1">
    <source>
        <dbReference type="SAM" id="MobiDB-lite"/>
    </source>
</evidence>
<accession>A0A0H1B4I5</accession>